<dbReference type="InterPro" id="IPR002781">
    <property type="entry name" value="TM_pro_TauE-like"/>
</dbReference>
<dbReference type="PANTHER" id="PTHR30269:SF32">
    <property type="entry name" value="MEMBRANE TRANSPORTER PROTEIN-RELATED"/>
    <property type="match status" value="1"/>
</dbReference>
<organism evidence="9 10">
    <name type="scientific">Sneathiella marina</name>
    <dbReference type="NCBI Taxonomy" id="2950108"/>
    <lineage>
        <taxon>Bacteria</taxon>
        <taxon>Pseudomonadati</taxon>
        <taxon>Pseudomonadota</taxon>
        <taxon>Alphaproteobacteria</taxon>
        <taxon>Sneathiellales</taxon>
        <taxon>Sneathiellaceae</taxon>
        <taxon>Sneathiella</taxon>
    </lineage>
</organism>
<feature type="transmembrane region" description="Helical" evidence="8">
    <location>
        <begin position="32"/>
        <end position="50"/>
    </location>
</feature>
<evidence type="ECO:0000256" key="4">
    <source>
        <dbReference type="ARBA" id="ARBA00022475"/>
    </source>
</evidence>
<evidence type="ECO:0000256" key="2">
    <source>
        <dbReference type="ARBA" id="ARBA00009142"/>
    </source>
</evidence>
<evidence type="ECO:0000256" key="7">
    <source>
        <dbReference type="ARBA" id="ARBA00023136"/>
    </source>
</evidence>
<dbReference type="RefSeq" id="WP_251935896.1">
    <property type="nucleotide sequence ID" value="NZ_CP098747.1"/>
</dbReference>
<evidence type="ECO:0000313" key="10">
    <source>
        <dbReference type="Proteomes" id="UP001056291"/>
    </source>
</evidence>
<dbReference type="EMBL" id="CP098747">
    <property type="protein sequence ID" value="USG62252.1"/>
    <property type="molecule type" value="Genomic_DNA"/>
</dbReference>
<comment type="similarity">
    <text evidence="2 8">Belongs to the 4-toluene sulfonate uptake permease (TSUP) (TC 2.A.102) family.</text>
</comment>
<feature type="transmembrane region" description="Helical" evidence="8">
    <location>
        <begin position="62"/>
        <end position="85"/>
    </location>
</feature>
<dbReference type="PANTHER" id="PTHR30269">
    <property type="entry name" value="TRANSMEMBRANE PROTEIN YFCA"/>
    <property type="match status" value="1"/>
</dbReference>
<keyword evidence="5 8" id="KW-0812">Transmembrane</keyword>
<evidence type="ECO:0000256" key="1">
    <source>
        <dbReference type="ARBA" id="ARBA00004651"/>
    </source>
</evidence>
<keyword evidence="3" id="KW-0813">Transport</keyword>
<sequence>MNKSVCCKAIFQLFHRNRVCTSFMITEYLPEFSLFHLAVVCTALSLGGFVKGVSAFGLPTIAVPIIVFFMSLPSAVAIIVLPMIITNFVQMIVTGHIKSTIARHWRLLLAVYISLPFGVYLLSTVNTTYLLVSVGCFLITVASLEIFGISFAFLTDREKITGPIIGLFAGVVGGITTLYGTLPVFFFVALGLEKEKFVAVVSVLLFTGSLVLMASLHGGNFINPLEIVYGLIGLAPLFVGMWAGTQVRHHVDQVTFKKIVLILVMLIGVMLIYRALA</sequence>
<keyword evidence="7 8" id="KW-0472">Membrane</keyword>
<evidence type="ECO:0000313" key="9">
    <source>
        <dbReference type="EMBL" id="USG62252.1"/>
    </source>
</evidence>
<evidence type="ECO:0000256" key="6">
    <source>
        <dbReference type="ARBA" id="ARBA00022989"/>
    </source>
</evidence>
<protein>
    <recommendedName>
        <fullName evidence="8">Probable membrane transporter protein</fullName>
    </recommendedName>
</protein>
<name>A0ABY4W8J7_9PROT</name>
<keyword evidence="4 8" id="KW-1003">Cell membrane</keyword>
<keyword evidence="6 8" id="KW-1133">Transmembrane helix</keyword>
<evidence type="ECO:0000256" key="8">
    <source>
        <dbReference type="RuleBase" id="RU363041"/>
    </source>
</evidence>
<feature type="transmembrane region" description="Helical" evidence="8">
    <location>
        <begin position="259"/>
        <end position="276"/>
    </location>
</feature>
<feature type="transmembrane region" description="Helical" evidence="8">
    <location>
        <begin position="105"/>
        <end position="122"/>
    </location>
</feature>
<accession>A0ABY4W8J7</accession>
<feature type="transmembrane region" description="Helical" evidence="8">
    <location>
        <begin position="227"/>
        <end position="247"/>
    </location>
</feature>
<proteinExistence type="inferred from homology"/>
<evidence type="ECO:0000256" key="5">
    <source>
        <dbReference type="ARBA" id="ARBA00022692"/>
    </source>
</evidence>
<feature type="transmembrane region" description="Helical" evidence="8">
    <location>
        <begin position="165"/>
        <end position="190"/>
    </location>
</feature>
<feature type="transmembrane region" description="Helical" evidence="8">
    <location>
        <begin position="197"/>
        <end position="215"/>
    </location>
</feature>
<comment type="subcellular location">
    <subcellularLocation>
        <location evidence="1 8">Cell membrane</location>
        <topology evidence="1 8">Multi-pass membrane protein</topology>
    </subcellularLocation>
</comment>
<gene>
    <name evidence="9" type="ORF">NBZ79_04580</name>
</gene>
<dbReference type="InterPro" id="IPR052017">
    <property type="entry name" value="TSUP"/>
</dbReference>
<reference evidence="9" key="1">
    <citation type="submission" date="2022-06" db="EMBL/GenBank/DDBJ databases">
        <title>Sneathiella actinostolidae sp. nov., isolated from a sea anemonein the Western Pacific Ocean.</title>
        <authorList>
            <person name="Wei M.J."/>
        </authorList>
    </citation>
    <scope>NUCLEOTIDE SEQUENCE</scope>
    <source>
        <strain evidence="9">PHK-P5</strain>
    </source>
</reference>
<evidence type="ECO:0000256" key="3">
    <source>
        <dbReference type="ARBA" id="ARBA00022448"/>
    </source>
</evidence>
<keyword evidence="10" id="KW-1185">Reference proteome</keyword>
<dbReference type="Proteomes" id="UP001056291">
    <property type="component" value="Chromosome"/>
</dbReference>
<dbReference type="Pfam" id="PF01925">
    <property type="entry name" value="TauE"/>
    <property type="match status" value="1"/>
</dbReference>
<feature type="transmembrane region" description="Helical" evidence="8">
    <location>
        <begin position="129"/>
        <end position="153"/>
    </location>
</feature>